<reference evidence="2" key="1">
    <citation type="submission" date="2015-05" db="EMBL/GenBank/DDBJ databases">
        <authorList>
            <person name="Fogelqvist Johan"/>
        </authorList>
    </citation>
    <scope>NUCLEOTIDE SEQUENCE [LARGE SCALE GENOMIC DNA]</scope>
</reference>
<proteinExistence type="predicted"/>
<evidence type="ECO:0000313" key="2">
    <source>
        <dbReference type="Proteomes" id="UP000045706"/>
    </source>
</evidence>
<accession>A0A0G4NKH0</accession>
<sequence length="67" mass="7406">MKVFWFFTASTEIPPAFKMCGIFQACCDSLLGIHAAPVVVKEHPLEDFQPGTFKPPVLEINGRPTQA</sequence>
<protein>
    <submittedName>
        <fullName evidence="1">Uncharacterized protein</fullName>
    </submittedName>
</protein>
<gene>
    <name evidence="1" type="ORF">BN1723_001252</name>
</gene>
<organism evidence="1 2">
    <name type="scientific">Verticillium longisporum</name>
    <name type="common">Verticillium dahliae var. longisporum</name>
    <dbReference type="NCBI Taxonomy" id="100787"/>
    <lineage>
        <taxon>Eukaryota</taxon>
        <taxon>Fungi</taxon>
        <taxon>Dikarya</taxon>
        <taxon>Ascomycota</taxon>
        <taxon>Pezizomycotina</taxon>
        <taxon>Sordariomycetes</taxon>
        <taxon>Hypocreomycetidae</taxon>
        <taxon>Glomerellales</taxon>
        <taxon>Plectosphaerellaceae</taxon>
        <taxon>Verticillium</taxon>
    </lineage>
</organism>
<dbReference type="Proteomes" id="UP000045706">
    <property type="component" value="Unassembled WGS sequence"/>
</dbReference>
<name>A0A0G4NKH0_VERLO</name>
<evidence type="ECO:0000313" key="1">
    <source>
        <dbReference type="EMBL" id="CRK46977.1"/>
    </source>
</evidence>
<dbReference type="EMBL" id="CVQI01036161">
    <property type="protein sequence ID" value="CRK46977.1"/>
    <property type="molecule type" value="Genomic_DNA"/>
</dbReference>
<dbReference type="AlphaFoldDB" id="A0A0G4NKH0"/>